<name>A0A1L4BS38_9GAMM</name>
<evidence type="ECO:0000313" key="1">
    <source>
        <dbReference type="EMBL" id="API86660.1"/>
    </source>
</evidence>
<dbReference type="AlphaFoldDB" id="A0A1L4BS38"/>
<evidence type="ECO:0000313" key="2">
    <source>
        <dbReference type="Proteomes" id="UP000184222"/>
    </source>
</evidence>
<dbReference type="OrthoDB" id="5605641at2"/>
<organism evidence="1 2">
    <name type="scientific">Francisella uliginis</name>
    <dbReference type="NCBI Taxonomy" id="573570"/>
    <lineage>
        <taxon>Bacteria</taxon>
        <taxon>Pseudomonadati</taxon>
        <taxon>Pseudomonadota</taxon>
        <taxon>Gammaproteobacteria</taxon>
        <taxon>Thiotrichales</taxon>
        <taxon>Francisellaceae</taxon>
        <taxon>Francisella</taxon>
    </lineage>
</organism>
<sequence>MFNRFREHKKNYEIKAMEEEYLKIDEVLKIIKKKKTTLYAYIARGDFPKPIKVFGNSLWLRSEVNEFMSSFVEQRNKKQNQLGALKECDHVK</sequence>
<dbReference type="KEGG" id="frx:F7310_04475"/>
<gene>
    <name evidence="1" type="ORF">F7310_04475</name>
</gene>
<dbReference type="Pfam" id="PF05930">
    <property type="entry name" value="Phage_AlpA"/>
    <property type="match status" value="1"/>
</dbReference>
<dbReference type="STRING" id="573570.F7310_04475"/>
<reference evidence="1 2" key="1">
    <citation type="journal article" date="2016" name="Appl. Environ. Microbiol.">
        <title>Whole genome relationships among Francisella bacteria of diverse origin define new species and provide specific regions for detection.</title>
        <authorList>
            <person name="Challacombe J.F."/>
            <person name="Petersen J.M."/>
            <person name="Gallegos-Graves V."/>
            <person name="Hodge D."/>
            <person name="Pillai S."/>
            <person name="Kuske C.R."/>
        </authorList>
    </citation>
    <scope>NUCLEOTIDE SEQUENCE [LARGE SCALE GENOMIC DNA]</scope>
    <source>
        <strain evidence="2">TX07-7310</strain>
    </source>
</reference>
<dbReference type="RefSeq" id="WP_072712102.1">
    <property type="nucleotide sequence ID" value="NZ_CP016796.1"/>
</dbReference>
<proteinExistence type="predicted"/>
<dbReference type="InterPro" id="IPR010260">
    <property type="entry name" value="AlpA"/>
</dbReference>
<dbReference type="EMBL" id="CP016796">
    <property type="protein sequence ID" value="API86660.1"/>
    <property type="molecule type" value="Genomic_DNA"/>
</dbReference>
<dbReference type="Gene3D" id="1.10.238.160">
    <property type="match status" value="1"/>
</dbReference>
<protein>
    <recommendedName>
        <fullName evidence="3">AlpA family transcriptional regulator</fullName>
    </recommendedName>
</protein>
<accession>A0A1L4BS38</accession>
<keyword evidence="2" id="KW-1185">Reference proteome</keyword>
<evidence type="ECO:0008006" key="3">
    <source>
        <dbReference type="Google" id="ProtNLM"/>
    </source>
</evidence>
<dbReference type="Proteomes" id="UP000184222">
    <property type="component" value="Chromosome"/>
</dbReference>